<keyword evidence="3 4" id="KW-0413">Isomerase</keyword>
<comment type="function">
    <text evidence="4">Formation of pseudouridine at positions 38, 39 and 40 in the anticodon stem and loop of transfer RNAs.</text>
</comment>
<accession>A0ABT5VK15</accession>
<evidence type="ECO:0000313" key="7">
    <source>
        <dbReference type="EMBL" id="MDE5415792.1"/>
    </source>
</evidence>
<protein>
    <recommendedName>
        <fullName evidence="4">tRNA pseudouridine synthase A</fullName>
        <ecNumber evidence="4">5.4.99.12</ecNumber>
    </recommendedName>
    <alternativeName>
        <fullName evidence="4">tRNA pseudouridine(38-40) synthase</fullName>
    </alternativeName>
    <alternativeName>
        <fullName evidence="4">tRNA pseudouridylate synthase I</fullName>
    </alternativeName>
    <alternativeName>
        <fullName evidence="4">tRNA-uridine isomerase I</fullName>
    </alternativeName>
</protein>
<dbReference type="SUPFAM" id="SSF55120">
    <property type="entry name" value="Pseudouridine synthase"/>
    <property type="match status" value="1"/>
</dbReference>
<dbReference type="RefSeq" id="WP_275120381.1">
    <property type="nucleotide sequence ID" value="NZ_JAOTPO010000020.1"/>
</dbReference>
<proteinExistence type="inferred from homology"/>
<dbReference type="EMBL" id="JAOTPO010000020">
    <property type="protein sequence ID" value="MDE5415792.1"/>
    <property type="molecule type" value="Genomic_DNA"/>
</dbReference>
<dbReference type="Pfam" id="PF01416">
    <property type="entry name" value="PseudoU_synth_1"/>
    <property type="match status" value="2"/>
</dbReference>
<dbReference type="PANTHER" id="PTHR11142">
    <property type="entry name" value="PSEUDOURIDYLATE SYNTHASE"/>
    <property type="match status" value="1"/>
</dbReference>
<dbReference type="Gene3D" id="3.30.70.580">
    <property type="entry name" value="Pseudouridine synthase I, catalytic domain, N-terminal subdomain"/>
    <property type="match status" value="1"/>
</dbReference>
<reference evidence="7" key="1">
    <citation type="submission" date="2024-05" db="EMBL/GenBank/DDBJ databases">
        <title>Alkalihalobacillus sp. strain MEB203 novel alkaliphilic bacterium from Lonar Lake, India.</title>
        <authorList>
            <person name="Joshi A."/>
            <person name="Thite S."/>
            <person name="Mengade P."/>
        </authorList>
    </citation>
    <scope>NUCLEOTIDE SEQUENCE</scope>
    <source>
        <strain evidence="7">MEB 203</strain>
    </source>
</reference>
<dbReference type="CDD" id="cd02570">
    <property type="entry name" value="PseudoU_synth_EcTruA"/>
    <property type="match status" value="1"/>
</dbReference>
<comment type="catalytic activity">
    <reaction evidence="4 5">
        <text>uridine(38/39/40) in tRNA = pseudouridine(38/39/40) in tRNA</text>
        <dbReference type="Rhea" id="RHEA:22376"/>
        <dbReference type="Rhea" id="RHEA-COMP:10085"/>
        <dbReference type="Rhea" id="RHEA-COMP:10087"/>
        <dbReference type="ChEBI" id="CHEBI:65314"/>
        <dbReference type="ChEBI" id="CHEBI:65315"/>
        <dbReference type="EC" id="5.4.99.12"/>
    </reaction>
</comment>
<dbReference type="HAMAP" id="MF_00171">
    <property type="entry name" value="TruA"/>
    <property type="match status" value="1"/>
</dbReference>
<comment type="caution">
    <text evidence="7">The sequence shown here is derived from an EMBL/GenBank/DDBJ whole genome shotgun (WGS) entry which is preliminary data.</text>
</comment>
<evidence type="ECO:0000256" key="1">
    <source>
        <dbReference type="ARBA" id="ARBA00009375"/>
    </source>
</evidence>
<evidence type="ECO:0000259" key="6">
    <source>
        <dbReference type="Pfam" id="PF01416"/>
    </source>
</evidence>
<name>A0ABT5VK15_9BACI</name>
<evidence type="ECO:0000256" key="2">
    <source>
        <dbReference type="ARBA" id="ARBA00022694"/>
    </source>
</evidence>
<dbReference type="InterPro" id="IPR020103">
    <property type="entry name" value="PsdUridine_synth_cat_dom_sf"/>
</dbReference>
<comment type="caution">
    <text evidence="4">Lacks conserved residue(s) required for the propagation of feature annotation.</text>
</comment>
<organism evidence="7 8">
    <name type="scientific">Alkalihalobacterium chitinilyticum</name>
    <dbReference type="NCBI Taxonomy" id="2980103"/>
    <lineage>
        <taxon>Bacteria</taxon>
        <taxon>Bacillati</taxon>
        <taxon>Bacillota</taxon>
        <taxon>Bacilli</taxon>
        <taxon>Bacillales</taxon>
        <taxon>Bacillaceae</taxon>
        <taxon>Alkalihalobacterium</taxon>
    </lineage>
</organism>
<dbReference type="PANTHER" id="PTHR11142:SF0">
    <property type="entry name" value="TRNA PSEUDOURIDINE SYNTHASE-LIKE 1"/>
    <property type="match status" value="1"/>
</dbReference>
<dbReference type="InterPro" id="IPR001406">
    <property type="entry name" value="PsdUridine_synth_TruA"/>
</dbReference>
<evidence type="ECO:0000256" key="5">
    <source>
        <dbReference type="RuleBase" id="RU003792"/>
    </source>
</evidence>
<sequence>MRRYRCIISYDGTEFSGFQIQPQARTVQGELEKALKKIHKNEIIQVYGSGRTDATVHAVGQVIHFDTPLNIPAEKWGRALSANLPNDIVVQEVAEADADFHARFHVIRKEYRYRVLNRKVPDVFCRNYTYHFPQELNVQKMKEAAKVLLGTHDFTSFCSAGSPVVDKVRTIYELNIIQQDDELIFSIIGNGFLYNMVRIIVGTLLEAGTGKREVDEMKDLILAKDRTAAGKTAPGHGLYLWKVDYQ</sequence>
<evidence type="ECO:0000256" key="4">
    <source>
        <dbReference type="HAMAP-Rule" id="MF_00171"/>
    </source>
</evidence>
<dbReference type="EC" id="5.4.99.12" evidence="4"/>
<comment type="similarity">
    <text evidence="1 4 5">Belongs to the tRNA pseudouridine synthase TruA family.</text>
</comment>
<feature type="domain" description="Pseudouridine synthase I TruA alpha/beta" evidence="6">
    <location>
        <begin position="8"/>
        <end position="104"/>
    </location>
</feature>
<dbReference type="GO" id="GO:0160147">
    <property type="term" value="F:tRNA pseudouridine(38-40) synthase activity"/>
    <property type="evidence" value="ECO:0007669"/>
    <property type="project" value="UniProtKB-EC"/>
</dbReference>
<evidence type="ECO:0000256" key="3">
    <source>
        <dbReference type="ARBA" id="ARBA00023235"/>
    </source>
</evidence>
<dbReference type="PIRSF" id="PIRSF001430">
    <property type="entry name" value="tRNA_psdUrid_synth"/>
    <property type="match status" value="1"/>
</dbReference>
<feature type="domain" description="Pseudouridine synthase I TruA alpha/beta" evidence="6">
    <location>
        <begin position="144"/>
        <end position="246"/>
    </location>
</feature>
<gene>
    <name evidence="4 7" type="primary">truA</name>
    <name evidence="7" type="ORF">N7Z68_20800</name>
</gene>
<dbReference type="NCBIfam" id="TIGR00071">
    <property type="entry name" value="hisT_truA"/>
    <property type="match status" value="1"/>
</dbReference>
<dbReference type="Gene3D" id="3.30.70.660">
    <property type="entry name" value="Pseudouridine synthase I, catalytic domain, C-terminal subdomain"/>
    <property type="match status" value="1"/>
</dbReference>
<keyword evidence="8" id="KW-1185">Reference proteome</keyword>
<dbReference type="InterPro" id="IPR020097">
    <property type="entry name" value="PsdUridine_synth_TruA_a/b_dom"/>
</dbReference>
<comment type="subunit">
    <text evidence="4">Homodimer.</text>
</comment>
<dbReference type="InterPro" id="IPR020094">
    <property type="entry name" value="TruA/RsuA/RluB/E/F_N"/>
</dbReference>
<feature type="binding site" evidence="4">
    <location>
        <position position="111"/>
    </location>
    <ligand>
        <name>substrate</name>
    </ligand>
</feature>
<dbReference type="InterPro" id="IPR020095">
    <property type="entry name" value="PsdUridine_synth_TruA_C"/>
</dbReference>
<evidence type="ECO:0000313" key="8">
    <source>
        <dbReference type="Proteomes" id="UP001148125"/>
    </source>
</evidence>
<dbReference type="Proteomes" id="UP001148125">
    <property type="component" value="Unassembled WGS sequence"/>
</dbReference>
<feature type="active site" description="Nucleophile" evidence="4">
    <location>
        <position position="53"/>
    </location>
</feature>
<keyword evidence="2 4" id="KW-0819">tRNA processing</keyword>